<evidence type="ECO:0000313" key="1">
    <source>
        <dbReference type="EMBL" id="CAG2257150.1"/>
    </source>
</evidence>
<gene>
    <name evidence="1" type="ORF">MEDL_68425</name>
</gene>
<dbReference type="EMBL" id="CAJPWZ010003321">
    <property type="protein sequence ID" value="CAG2257150.1"/>
    <property type="molecule type" value="Genomic_DNA"/>
</dbReference>
<accession>A0A8S3VKB3</accession>
<dbReference type="OrthoDB" id="6154451at2759"/>
<keyword evidence="2" id="KW-1185">Reference proteome</keyword>
<dbReference type="PANTHER" id="PTHR16897:SF2">
    <property type="entry name" value="OS03G0226600 PROTEIN"/>
    <property type="match status" value="1"/>
</dbReference>
<protein>
    <submittedName>
        <fullName evidence="1">Uncharacterized protein</fullName>
    </submittedName>
</protein>
<reference evidence="1" key="1">
    <citation type="submission" date="2021-03" db="EMBL/GenBank/DDBJ databases">
        <authorList>
            <person name="Bekaert M."/>
        </authorList>
    </citation>
    <scope>NUCLEOTIDE SEQUENCE</scope>
</reference>
<name>A0A8S3VKB3_MYTED</name>
<dbReference type="AlphaFoldDB" id="A0A8S3VKB3"/>
<proteinExistence type="predicted"/>
<evidence type="ECO:0000313" key="2">
    <source>
        <dbReference type="Proteomes" id="UP000683360"/>
    </source>
</evidence>
<dbReference type="Proteomes" id="UP000683360">
    <property type="component" value="Unassembled WGS sequence"/>
</dbReference>
<sequence length="940" mass="106576">MSNEFLVDTTPPQIGGFRSPMDYEIEKDTATLNLNLCWYGFVDIESDIISYYVSVGYTYSETQLVDSYKITPNTTNTLQQKEIITNISSSIQDNLVLTIWAENHAGLFTTEAKVTVDILPANSDRSKGYLHIQKHSCQTYFCEDGCRCDCTCGVHGRKCMAENNVCTNDSRQIRPNVSVDVFMKTDTNKHDAIGSSKCLGAFWKYNPTVKIIRFEYSFGIKDGKIGHGVYNLSYGSIWNDVGKKNKAFHCMSVKQLEHNSQYVAYVRAWTSLYEYAIFQSSAVIVDHTPPFINKKHVVLDSLKSCGNDVDYVTLNDTVIACWHGVFSDDESRIEKFMVSLGTLPSVDDIVQMTEEVGQSTYIIWKNVKLEQGTRYYATVPNVKARDKAGHDSKVAISQPLHIDATPPVSFTCENISHIKHHIVKASTDEYRWYETVNGTSLDVYQIKVQVNNPRIDFRTYLMIDEMSMLLPFALNADNSVITEYIYIFLENRRTNVLVCIYGIEPNTTVEITISLCSSIQYEDNKTNIILAQQISQNAISICVQTIDIESGIKLISVGVGSILDGLEIKSLYPIQSRLHEVIQANFSHKMKLYIKAEAENHAGLKTIFSSQPFILDKTPPLIKEQRTTLEYMLSNNETFVILKSIWEVTDEESEILFCECCIGVSATSCDIAKMDRALKLTSFETKPFAAKHGSRIYITVQCIDKVQLTGYNHFGPFVVSYLPPDSATSKIHFITDRSANSIVQRDINSITFHWDNFKEYWDKTYSVHVTDISSELIEWTVIPNKNYLRISDIDMKNSGNYTVCVKGRYTGGMESNLICNTLRIDKKIPAPKGNHLKIEHLSDNDYNVRWTNIFTDVHPLELYKVFIGSIAGCSDILMPTVTKATTIRVYIPEDIKEIFIGITVTSRTGMVETYRKLSFSIDCCLSLKYHKLNSVDFVEV</sequence>
<organism evidence="1 2">
    <name type="scientific">Mytilus edulis</name>
    <name type="common">Blue mussel</name>
    <dbReference type="NCBI Taxonomy" id="6550"/>
    <lineage>
        <taxon>Eukaryota</taxon>
        <taxon>Metazoa</taxon>
        <taxon>Spiralia</taxon>
        <taxon>Lophotrochozoa</taxon>
        <taxon>Mollusca</taxon>
        <taxon>Bivalvia</taxon>
        <taxon>Autobranchia</taxon>
        <taxon>Pteriomorphia</taxon>
        <taxon>Mytilida</taxon>
        <taxon>Mytiloidea</taxon>
        <taxon>Mytilidae</taxon>
        <taxon>Mytilinae</taxon>
        <taxon>Mytilus</taxon>
    </lineage>
</organism>
<dbReference type="PANTHER" id="PTHR16897">
    <property type="entry name" value="OS10G0105400 PROTEIN"/>
    <property type="match status" value="1"/>
</dbReference>
<comment type="caution">
    <text evidence="1">The sequence shown here is derived from an EMBL/GenBank/DDBJ whole genome shotgun (WGS) entry which is preliminary data.</text>
</comment>